<dbReference type="HAMAP" id="MF_00376">
    <property type="entry name" value="Dephospho_CoA_kinase"/>
    <property type="match status" value="1"/>
</dbReference>
<evidence type="ECO:0000256" key="2">
    <source>
        <dbReference type="ARBA" id="ARBA00022741"/>
    </source>
</evidence>
<proteinExistence type="inferred from homology"/>
<dbReference type="AlphaFoldDB" id="A0A2T0MAL0"/>
<comment type="subcellular location">
    <subcellularLocation>
        <location evidence="5">Cytoplasm</location>
    </subcellularLocation>
</comment>
<comment type="catalytic activity">
    <reaction evidence="5">
        <text>3'-dephospho-CoA + ATP = ADP + CoA + H(+)</text>
        <dbReference type="Rhea" id="RHEA:18245"/>
        <dbReference type="ChEBI" id="CHEBI:15378"/>
        <dbReference type="ChEBI" id="CHEBI:30616"/>
        <dbReference type="ChEBI" id="CHEBI:57287"/>
        <dbReference type="ChEBI" id="CHEBI:57328"/>
        <dbReference type="ChEBI" id="CHEBI:456216"/>
        <dbReference type="EC" id="2.7.1.24"/>
    </reaction>
</comment>
<dbReference type="CDD" id="cd02022">
    <property type="entry name" value="DPCK"/>
    <property type="match status" value="1"/>
</dbReference>
<gene>
    <name evidence="5" type="primary">coaE</name>
    <name evidence="7" type="ORF">CLV81_2916</name>
</gene>
<dbReference type="GO" id="GO:0015937">
    <property type="term" value="P:coenzyme A biosynthetic process"/>
    <property type="evidence" value="ECO:0007669"/>
    <property type="project" value="UniProtKB-UniRule"/>
</dbReference>
<evidence type="ECO:0000256" key="5">
    <source>
        <dbReference type="HAMAP-Rule" id="MF_00376"/>
    </source>
</evidence>
<dbReference type="OrthoDB" id="9812943at2"/>
<dbReference type="RefSeq" id="WP_106145782.1">
    <property type="nucleotide sequence ID" value="NZ_PVYX01000002.1"/>
</dbReference>
<sequence>MMKVGLTGGIGSGKSTVAKMFIELGIPVYDSDAQAKELMSHSKKLKKAIVQLLGKNAFKGEVLNRKYIAGKVFADPKLLEKLNKIVHPAVKEHFLDWTQKQDSEYVIQESALIFENGKEDFYDAVILVTAPEEIRVERVVKRDNSEASDVMQRIENQMKDREKEDKAHFHIENIDLETTQNKVLEIHNAIVKSSA</sequence>
<dbReference type="PANTHER" id="PTHR10695:SF46">
    <property type="entry name" value="BIFUNCTIONAL COENZYME A SYNTHASE-RELATED"/>
    <property type="match status" value="1"/>
</dbReference>
<dbReference type="EC" id="2.7.1.24" evidence="5 6"/>
<evidence type="ECO:0000313" key="8">
    <source>
        <dbReference type="Proteomes" id="UP000237640"/>
    </source>
</evidence>
<keyword evidence="3 5" id="KW-0067">ATP-binding</keyword>
<dbReference type="Proteomes" id="UP000237640">
    <property type="component" value="Unassembled WGS sequence"/>
</dbReference>
<keyword evidence="2 5" id="KW-0547">Nucleotide-binding</keyword>
<feature type="binding site" evidence="5">
    <location>
        <begin position="11"/>
        <end position="16"/>
    </location>
    <ligand>
        <name>ATP</name>
        <dbReference type="ChEBI" id="CHEBI:30616"/>
    </ligand>
</feature>
<dbReference type="NCBIfam" id="TIGR00152">
    <property type="entry name" value="dephospho-CoA kinase"/>
    <property type="match status" value="1"/>
</dbReference>
<protein>
    <recommendedName>
        <fullName evidence="5 6">Dephospho-CoA kinase</fullName>
        <ecNumber evidence="5 6">2.7.1.24</ecNumber>
    </recommendedName>
    <alternativeName>
        <fullName evidence="5">Dephosphocoenzyme A kinase</fullName>
    </alternativeName>
</protein>
<comment type="function">
    <text evidence="5">Catalyzes the phosphorylation of the 3'-hydroxyl group of dephosphocoenzyme A to form coenzyme A.</text>
</comment>
<evidence type="ECO:0000256" key="4">
    <source>
        <dbReference type="ARBA" id="ARBA00022993"/>
    </source>
</evidence>
<accession>A0A2T0MAL0</accession>
<keyword evidence="8" id="KW-1185">Reference proteome</keyword>
<dbReference type="GO" id="GO:0004140">
    <property type="term" value="F:dephospho-CoA kinase activity"/>
    <property type="evidence" value="ECO:0007669"/>
    <property type="project" value="UniProtKB-UniRule"/>
</dbReference>
<evidence type="ECO:0000313" key="7">
    <source>
        <dbReference type="EMBL" id="PRX54515.1"/>
    </source>
</evidence>
<name>A0A2T0MAL0_9FLAO</name>
<dbReference type="InterPro" id="IPR001977">
    <property type="entry name" value="Depp_CoAkinase"/>
</dbReference>
<dbReference type="Gene3D" id="3.40.50.300">
    <property type="entry name" value="P-loop containing nucleotide triphosphate hydrolases"/>
    <property type="match status" value="1"/>
</dbReference>
<comment type="similarity">
    <text evidence="1 5">Belongs to the CoaE family.</text>
</comment>
<dbReference type="InterPro" id="IPR027417">
    <property type="entry name" value="P-loop_NTPase"/>
</dbReference>
<keyword evidence="5" id="KW-0963">Cytoplasm</keyword>
<dbReference type="PROSITE" id="PS51219">
    <property type="entry name" value="DPCK"/>
    <property type="match status" value="1"/>
</dbReference>
<comment type="pathway">
    <text evidence="5">Cofactor biosynthesis; coenzyme A biosynthesis; CoA from (R)-pantothenate: step 5/5.</text>
</comment>
<dbReference type="GO" id="GO:0005737">
    <property type="term" value="C:cytoplasm"/>
    <property type="evidence" value="ECO:0007669"/>
    <property type="project" value="UniProtKB-SubCell"/>
</dbReference>
<dbReference type="UniPathway" id="UPA00241">
    <property type="reaction ID" value="UER00356"/>
</dbReference>
<organism evidence="7 8">
    <name type="scientific">Flagellimonas meridianipacifica</name>
    <dbReference type="NCBI Taxonomy" id="1080225"/>
    <lineage>
        <taxon>Bacteria</taxon>
        <taxon>Pseudomonadati</taxon>
        <taxon>Bacteroidota</taxon>
        <taxon>Flavobacteriia</taxon>
        <taxon>Flavobacteriales</taxon>
        <taxon>Flavobacteriaceae</taxon>
        <taxon>Flagellimonas</taxon>
    </lineage>
</organism>
<keyword evidence="5 7" id="KW-0418">Kinase</keyword>
<dbReference type="Pfam" id="PF01121">
    <property type="entry name" value="CoaE"/>
    <property type="match status" value="1"/>
</dbReference>
<comment type="caution">
    <text evidence="7">The sequence shown here is derived from an EMBL/GenBank/DDBJ whole genome shotgun (WGS) entry which is preliminary data.</text>
</comment>
<dbReference type="SUPFAM" id="SSF52540">
    <property type="entry name" value="P-loop containing nucleoside triphosphate hydrolases"/>
    <property type="match status" value="1"/>
</dbReference>
<keyword evidence="5" id="KW-0808">Transferase</keyword>
<dbReference type="EMBL" id="PVYX01000002">
    <property type="protein sequence ID" value="PRX54515.1"/>
    <property type="molecule type" value="Genomic_DNA"/>
</dbReference>
<keyword evidence="4 5" id="KW-0173">Coenzyme A biosynthesis</keyword>
<reference evidence="7 8" key="1">
    <citation type="submission" date="2018-03" db="EMBL/GenBank/DDBJ databases">
        <title>Genomic Encyclopedia of Archaeal and Bacterial Type Strains, Phase II (KMG-II): from individual species to whole genera.</title>
        <authorList>
            <person name="Goeker M."/>
        </authorList>
    </citation>
    <scope>NUCLEOTIDE SEQUENCE [LARGE SCALE GENOMIC DNA]</scope>
    <source>
        <strain evidence="7 8">DSM 25027</strain>
    </source>
</reference>
<dbReference type="PANTHER" id="PTHR10695">
    <property type="entry name" value="DEPHOSPHO-COA KINASE-RELATED"/>
    <property type="match status" value="1"/>
</dbReference>
<dbReference type="GO" id="GO:0005524">
    <property type="term" value="F:ATP binding"/>
    <property type="evidence" value="ECO:0007669"/>
    <property type="project" value="UniProtKB-UniRule"/>
</dbReference>
<evidence type="ECO:0000256" key="6">
    <source>
        <dbReference type="NCBIfam" id="TIGR00152"/>
    </source>
</evidence>
<evidence type="ECO:0000256" key="3">
    <source>
        <dbReference type="ARBA" id="ARBA00022840"/>
    </source>
</evidence>
<evidence type="ECO:0000256" key="1">
    <source>
        <dbReference type="ARBA" id="ARBA00009018"/>
    </source>
</evidence>